<proteinExistence type="predicted"/>
<gene>
    <name evidence="1" type="ordered locus">MODMU_2482</name>
</gene>
<dbReference type="AlphaFoldDB" id="I4EWZ8"/>
<sequence>MLSVGATTEMGFDALALHRDGGGPSCRHEWWTTVITSGAGRSRAAHRGS</sequence>
<name>I4EWZ8_MODI5</name>
<dbReference type="KEGG" id="mmar:MODMU_2482"/>
<accession>I4EWZ8</accession>
<dbReference type="HOGENOM" id="CLU_3137772_0_0_11"/>
<evidence type="ECO:0000313" key="2">
    <source>
        <dbReference type="Proteomes" id="UP000006461"/>
    </source>
</evidence>
<protein>
    <submittedName>
        <fullName evidence="1">Uncharacterized protein</fullName>
    </submittedName>
</protein>
<dbReference type="EMBL" id="FO203431">
    <property type="protein sequence ID" value="CCH87911.1"/>
    <property type="molecule type" value="Genomic_DNA"/>
</dbReference>
<dbReference type="STRING" id="477641.MODMU_2482"/>
<dbReference type="Proteomes" id="UP000006461">
    <property type="component" value="Chromosome"/>
</dbReference>
<organism evidence="1 2">
    <name type="scientific">Modestobacter italicus (strain DSM 44449 / CECT 9708 / BC 501)</name>
    <dbReference type="NCBI Taxonomy" id="2732864"/>
    <lineage>
        <taxon>Bacteria</taxon>
        <taxon>Bacillati</taxon>
        <taxon>Actinomycetota</taxon>
        <taxon>Actinomycetes</taxon>
        <taxon>Geodermatophilales</taxon>
        <taxon>Geodermatophilaceae</taxon>
        <taxon>Modestobacter</taxon>
    </lineage>
</organism>
<keyword evidence="2" id="KW-1185">Reference proteome</keyword>
<reference evidence="1 2" key="1">
    <citation type="journal article" date="2012" name="J. Bacteriol.">
        <title>Genome Sequence of Radiation-Resistant Modestobacter marinus Strain BC501, a Representative Actinobacterium That Thrives on Calcareous Stone Surfaces.</title>
        <authorList>
            <person name="Normand P."/>
            <person name="Gury J."/>
            <person name="Pujic P."/>
            <person name="Chouaia B."/>
            <person name="Crotti E."/>
            <person name="Brusetti L."/>
            <person name="Daffonchio D."/>
            <person name="Vacherie B."/>
            <person name="Barbe V."/>
            <person name="Medigue C."/>
            <person name="Calteau A."/>
            <person name="Ghodhbane-Gtari F."/>
            <person name="Essoussi I."/>
            <person name="Nouioui I."/>
            <person name="Abbassi-Ghozzi I."/>
            <person name="Gtari M."/>
        </authorList>
    </citation>
    <scope>NUCLEOTIDE SEQUENCE [LARGE SCALE GENOMIC DNA]</scope>
    <source>
        <strain evidence="2">BC 501</strain>
    </source>
</reference>
<evidence type="ECO:0000313" key="1">
    <source>
        <dbReference type="EMBL" id="CCH87911.1"/>
    </source>
</evidence>